<organism evidence="1 2">
    <name type="scientific">Dreissena polymorpha</name>
    <name type="common">Zebra mussel</name>
    <name type="synonym">Mytilus polymorpha</name>
    <dbReference type="NCBI Taxonomy" id="45954"/>
    <lineage>
        <taxon>Eukaryota</taxon>
        <taxon>Metazoa</taxon>
        <taxon>Spiralia</taxon>
        <taxon>Lophotrochozoa</taxon>
        <taxon>Mollusca</taxon>
        <taxon>Bivalvia</taxon>
        <taxon>Autobranchia</taxon>
        <taxon>Heteroconchia</taxon>
        <taxon>Euheterodonta</taxon>
        <taxon>Imparidentia</taxon>
        <taxon>Neoheterodontei</taxon>
        <taxon>Myida</taxon>
        <taxon>Dreissenoidea</taxon>
        <taxon>Dreissenidae</taxon>
        <taxon>Dreissena</taxon>
    </lineage>
</organism>
<comment type="caution">
    <text evidence="1">The sequence shown here is derived from an EMBL/GenBank/DDBJ whole genome shotgun (WGS) entry which is preliminary data.</text>
</comment>
<dbReference type="Proteomes" id="UP000828390">
    <property type="component" value="Unassembled WGS sequence"/>
</dbReference>
<sequence length="92" mass="10282">MILSLAANELETQSLKAFCQPAGIDASQAFPKPKLIAFKVPQKVLDILESIARLEKSYVFERMWKAVCNKNGHLCKTLPDVVDAVWKHVENG</sequence>
<reference evidence="1" key="2">
    <citation type="submission" date="2020-11" db="EMBL/GenBank/DDBJ databases">
        <authorList>
            <person name="McCartney M.A."/>
            <person name="Auch B."/>
            <person name="Kono T."/>
            <person name="Mallez S."/>
            <person name="Becker A."/>
            <person name="Gohl D.M."/>
            <person name="Silverstein K.A.T."/>
            <person name="Koren S."/>
            <person name="Bechman K.B."/>
            <person name="Herman A."/>
            <person name="Abrahante J.E."/>
            <person name="Garbe J."/>
        </authorList>
    </citation>
    <scope>NUCLEOTIDE SEQUENCE</scope>
    <source>
        <strain evidence="1">Duluth1</strain>
        <tissue evidence="1">Whole animal</tissue>
    </source>
</reference>
<dbReference type="EMBL" id="JAIWYP010000012">
    <property type="protein sequence ID" value="KAH3728365.1"/>
    <property type="molecule type" value="Genomic_DNA"/>
</dbReference>
<gene>
    <name evidence="1" type="ORF">DPMN_054319</name>
</gene>
<keyword evidence="2" id="KW-1185">Reference proteome</keyword>
<accession>A0A9D4HRI6</accession>
<dbReference type="AlphaFoldDB" id="A0A9D4HRI6"/>
<proteinExistence type="predicted"/>
<evidence type="ECO:0000313" key="1">
    <source>
        <dbReference type="EMBL" id="KAH3728365.1"/>
    </source>
</evidence>
<protein>
    <submittedName>
        <fullName evidence="1">Uncharacterized protein</fullName>
    </submittedName>
</protein>
<name>A0A9D4HRI6_DREPO</name>
<reference evidence="1" key="1">
    <citation type="journal article" date="2019" name="bioRxiv">
        <title>The Genome of the Zebra Mussel, Dreissena polymorpha: A Resource for Invasive Species Research.</title>
        <authorList>
            <person name="McCartney M.A."/>
            <person name="Auch B."/>
            <person name="Kono T."/>
            <person name="Mallez S."/>
            <person name="Zhang Y."/>
            <person name="Obille A."/>
            <person name="Becker A."/>
            <person name="Abrahante J.E."/>
            <person name="Garbe J."/>
            <person name="Badalamenti J.P."/>
            <person name="Herman A."/>
            <person name="Mangelson H."/>
            <person name="Liachko I."/>
            <person name="Sullivan S."/>
            <person name="Sone E.D."/>
            <person name="Koren S."/>
            <person name="Silverstein K.A.T."/>
            <person name="Beckman K.B."/>
            <person name="Gohl D.M."/>
        </authorList>
    </citation>
    <scope>NUCLEOTIDE SEQUENCE</scope>
    <source>
        <strain evidence="1">Duluth1</strain>
        <tissue evidence="1">Whole animal</tissue>
    </source>
</reference>
<evidence type="ECO:0000313" key="2">
    <source>
        <dbReference type="Proteomes" id="UP000828390"/>
    </source>
</evidence>